<dbReference type="SMART" id="SM00465">
    <property type="entry name" value="GIYc"/>
    <property type="match status" value="1"/>
</dbReference>
<accession>A0A481W4A4</accession>
<sequence>MNTGAYVIKHRSGIFYIGSATDLIKRRDEHNSRLKNNGHHCKRLQTAFNANGDLIWEYYYTTTREEAYEMEKKLIKQHANDPGLTNQFHNGYKPPSLVKAVKKSADLRRGVTLSNEHKTNISNGLLKANISPEARNARVARKKKPVIINDKKYASAKDAAKILNVDDVTLLRRCRSDNPKFANWQMALCEEAL</sequence>
<dbReference type="InterPro" id="IPR000305">
    <property type="entry name" value="GIY-YIG_endonuc"/>
</dbReference>
<dbReference type="Proteomes" id="UP000294134">
    <property type="component" value="Segment"/>
</dbReference>
<evidence type="ECO:0000313" key="4">
    <source>
        <dbReference type="EMBL" id="QBJ02599.1"/>
    </source>
</evidence>
<evidence type="ECO:0000256" key="1">
    <source>
        <dbReference type="ARBA" id="ARBA00001946"/>
    </source>
</evidence>
<proteinExistence type="predicted"/>
<dbReference type="Gene3D" id="3.40.1440.10">
    <property type="entry name" value="GIY-YIG endonuclease"/>
    <property type="match status" value="1"/>
</dbReference>
<dbReference type="GO" id="GO:0004519">
    <property type="term" value="F:endonuclease activity"/>
    <property type="evidence" value="ECO:0007669"/>
    <property type="project" value="UniProtKB-KW"/>
</dbReference>
<keyword evidence="4" id="KW-0540">Nuclease</keyword>
<feature type="domain" description="GIY-YIG" evidence="3">
    <location>
        <begin position="1"/>
        <end position="87"/>
    </location>
</feature>
<dbReference type="Pfam" id="PF01541">
    <property type="entry name" value="GIY-YIG"/>
    <property type="match status" value="1"/>
</dbReference>
<evidence type="ECO:0000259" key="3">
    <source>
        <dbReference type="PROSITE" id="PS50164"/>
    </source>
</evidence>
<keyword evidence="2" id="KW-0460">Magnesium</keyword>
<keyword evidence="4" id="KW-0378">Hydrolase</keyword>
<keyword evidence="5" id="KW-1185">Reference proteome</keyword>
<dbReference type="PROSITE" id="PS50164">
    <property type="entry name" value="GIY_YIG"/>
    <property type="match status" value="1"/>
</dbReference>
<evidence type="ECO:0000256" key="2">
    <source>
        <dbReference type="ARBA" id="ARBA00022842"/>
    </source>
</evidence>
<dbReference type="EMBL" id="MK552327">
    <property type="protein sequence ID" value="QBJ02599.1"/>
    <property type="molecule type" value="Genomic_DNA"/>
</dbReference>
<name>A0A481W4A4_9CAUD</name>
<keyword evidence="4" id="KW-0255">Endonuclease</keyword>
<organism evidence="4 5">
    <name type="scientific">Pseudomonas phage Psa21</name>
    <dbReference type="NCBI Taxonomy" id="2530023"/>
    <lineage>
        <taxon>Viruses</taxon>
        <taxon>Duplodnaviria</taxon>
        <taxon>Heunggongvirae</taxon>
        <taxon>Uroviricota</taxon>
        <taxon>Caudoviricetes</taxon>
        <taxon>Chimalliviridae</taxon>
        <taxon>Tepukevirus</taxon>
        <taxon>Tepukevirus Psa21</taxon>
    </lineage>
</organism>
<protein>
    <submittedName>
        <fullName evidence="4">Endonuclease</fullName>
    </submittedName>
</protein>
<gene>
    <name evidence="4" type="ORF">PSA21_70</name>
</gene>
<dbReference type="SUPFAM" id="SSF64496">
    <property type="entry name" value="DNA-binding domain of intron-encoded endonucleases"/>
    <property type="match status" value="1"/>
</dbReference>
<reference evidence="4 5" key="1">
    <citation type="submission" date="2019-02" db="EMBL/GenBank/DDBJ databases">
        <authorList>
            <person name="Frampton R.A."/>
            <person name="Wojtus J.K."/>
            <person name="Fineran P.C."/>
            <person name="Hendrickson H.L."/>
        </authorList>
    </citation>
    <scope>NUCLEOTIDE SEQUENCE [LARGE SCALE GENOMIC DNA]</scope>
</reference>
<dbReference type="InterPro" id="IPR035901">
    <property type="entry name" value="GIY-YIG_endonuc_sf"/>
</dbReference>
<evidence type="ECO:0000313" key="5">
    <source>
        <dbReference type="Proteomes" id="UP000294134"/>
    </source>
</evidence>
<dbReference type="SUPFAM" id="SSF82771">
    <property type="entry name" value="GIY-YIG endonuclease"/>
    <property type="match status" value="1"/>
</dbReference>
<comment type="cofactor">
    <cofactor evidence="1">
        <name>Mg(2+)</name>
        <dbReference type="ChEBI" id="CHEBI:18420"/>
    </cofactor>
</comment>